<name>A0A1V4SU69_9CLOT</name>
<proteinExistence type="predicted"/>
<accession>A0A1V4SU69</accession>
<protein>
    <submittedName>
        <fullName evidence="2">Uncharacterized protein</fullName>
    </submittedName>
</protein>
<keyword evidence="1" id="KW-0472">Membrane</keyword>
<keyword evidence="1" id="KW-1133">Transmembrane helix</keyword>
<dbReference type="AlphaFoldDB" id="A0A1V4SU69"/>
<dbReference type="Proteomes" id="UP000191448">
    <property type="component" value="Unassembled WGS sequence"/>
</dbReference>
<keyword evidence="1" id="KW-0812">Transmembrane</keyword>
<organism evidence="2 3">
    <name type="scientific">Clostridium thermobutyricum DSM 4928</name>
    <dbReference type="NCBI Taxonomy" id="1121339"/>
    <lineage>
        <taxon>Bacteria</taxon>
        <taxon>Bacillati</taxon>
        <taxon>Bacillota</taxon>
        <taxon>Clostridia</taxon>
        <taxon>Eubacteriales</taxon>
        <taxon>Clostridiaceae</taxon>
        <taxon>Clostridium</taxon>
    </lineage>
</organism>
<evidence type="ECO:0000313" key="3">
    <source>
        <dbReference type="Proteomes" id="UP000191448"/>
    </source>
</evidence>
<evidence type="ECO:0000313" key="2">
    <source>
        <dbReference type="EMBL" id="OPX47411.1"/>
    </source>
</evidence>
<sequence length="248" mass="27931">MFKNRKRINEYKRISNSVRLPELKRKEKNFEVRRKEKMNKKAIASGILAATICGAIFLTNIGTNFKGIENNGGSLIVYASENNGANKQLFEKGKEIAINSVSVVTDDKTGKIFSVKKGAQLSILSDDIKSLKLSTNKGEFMNEFQFNETNINNFNEKSISEKYVDSDKKEKIYDYNVSKDGKSIEVNNVNNKVLGIAWALSPEMEKMDKNQFGEVEINITAEYKDGKTANETIILTLNDKGMFVGKLK</sequence>
<dbReference type="EMBL" id="LTAY01000048">
    <property type="protein sequence ID" value="OPX47411.1"/>
    <property type="molecule type" value="Genomic_DNA"/>
</dbReference>
<gene>
    <name evidence="2" type="ORF">CLTHE_19740</name>
</gene>
<feature type="transmembrane region" description="Helical" evidence="1">
    <location>
        <begin position="42"/>
        <end position="61"/>
    </location>
</feature>
<reference evidence="2 3" key="1">
    <citation type="submission" date="2016-02" db="EMBL/GenBank/DDBJ databases">
        <title>Genome sequence of Clostridium thermobutyricum DSM 4928.</title>
        <authorList>
            <person name="Poehlein A."/>
            <person name="Daniel R."/>
        </authorList>
    </citation>
    <scope>NUCLEOTIDE SEQUENCE [LARGE SCALE GENOMIC DNA]</scope>
    <source>
        <strain evidence="2 3">DSM 4928</strain>
    </source>
</reference>
<comment type="caution">
    <text evidence="2">The sequence shown here is derived from an EMBL/GenBank/DDBJ whole genome shotgun (WGS) entry which is preliminary data.</text>
</comment>
<evidence type="ECO:0000256" key="1">
    <source>
        <dbReference type="SAM" id="Phobius"/>
    </source>
</evidence>